<comment type="caution">
    <text evidence="2">The sequence shown here is derived from an EMBL/GenBank/DDBJ whole genome shotgun (WGS) entry which is preliminary data.</text>
</comment>
<keyword evidence="3" id="KW-1185">Reference proteome</keyword>
<organism evidence="2 3">
    <name type="scientific">Aureobasidium uvarum</name>
    <dbReference type="NCBI Taxonomy" id="2773716"/>
    <lineage>
        <taxon>Eukaryota</taxon>
        <taxon>Fungi</taxon>
        <taxon>Dikarya</taxon>
        <taxon>Ascomycota</taxon>
        <taxon>Pezizomycotina</taxon>
        <taxon>Dothideomycetes</taxon>
        <taxon>Dothideomycetidae</taxon>
        <taxon>Dothideales</taxon>
        <taxon>Saccotheciaceae</taxon>
        <taxon>Aureobasidium</taxon>
    </lineage>
</organism>
<reference evidence="2" key="1">
    <citation type="submission" date="2020-06" db="EMBL/GenBank/DDBJ databases">
        <authorList>
            <person name="Onetto C."/>
        </authorList>
    </citation>
    <scope>NUCLEOTIDE SEQUENCE</scope>
</reference>
<dbReference type="AlphaFoldDB" id="A0A9N8PT41"/>
<feature type="compositionally biased region" description="Basic and acidic residues" evidence="1">
    <location>
        <begin position="126"/>
        <end position="144"/>
    </location>
</feature>
<dbReference type="Proteomes" id="UP000745764">
    <property type="component" value="Unassembled WGS sequence"/>
</dbReference>
<dbReference type="EMBL" id="CAINUL010000005">
    <property type="protein sequence ID" value="CAD0109904.1"/>
    <property type="molecule type" value="Genomic_DNA"/>
</dbReference>
<sequence length="164" mass="18543">MKKAAEEALTKKRAEDARKRKEEAAKAEQKRREEEIAKAARTQAERAALAVTTGLASPFDFHRSNHAARHRTQALANILNYDDEEQDAMPGTEDDTCETRSIMPERELAFELDELEDLLRTMAESLRTEDADRMRAQEAERTTTDDDTQNQTSPTGWSGTCTIN</sequence>
<proteinExistence type="predicted"/>
<gene>
    <name evidence="2" type="ORF">AWRI4620_LOCUS4159</name>
</gene>
<protein>
    <submittedName>
        <fullName evidence="2">Uncharacterized protein</fullName>
    </submittedName>
</protein>
<name>A0A9N8PT41_9PEZI</name>
<evidence type="ECO:0000313" key="2">
    <source>
        <dbReference type="EMBL" id="CAD0109904.1"/>
    </source>
</evidence>
<evidence type="ECO:0000313" key="3">
    <source>
        <dbReference type="Proteomes" id="UP000745764"/>
    </source>
</evidence>
<feature type="compositionally biased region" description="Polar residues" evidence="1">
    <location>
        <begin position="149"/>
        <end position="164"/>
    </location>
</feature>
<feature type="region of interest" description="Disordered" evidence="1">
    <location>
        <begin position="1"/>
        <end position="37"/>
    </location>
</feature>
<feature type="region of interest" description="Disordered" evidence="1">
    <location>
        <begin position="125"/>
        <end position="164"/>
    </location>
</feature>
<accession>A0A9N8PT41</accession>
<evidence type="ECO:0000256" key="1">
    <source>
        <dbReference type="SAM" id="MobiDB-lite"/>
    </source>
</evidence>